<evidence type="ECO:0000313" key="5">
    <source>
        <dbReference type="Proteomes" id="UP001158049"/>
    </source>
</evidence>
<dbReference type="EMBL" id="FXUL01000027">
    <property type="protein sequence ID" value="SMP77989.1"/>
    <property type="molecule type" value="Genomic_DNA"/>
</dbReference>
<feature type="domain" description="CBS" evidence="3">
    <location>
        <begin position="76"/>
        <end position="132"/>
    </location>
</feature>
<dbReference type="SMART" id="SM00116">
    <property type="entry name" value="CBS"/>
    <property type="match status" value="2"/>
</dbReference>
<keyword evidence="1 2" id="KW-0129">CBS domain</keyword>
<sequence>MPINECCKLDVVCCDPELSLPDTAALMRKNHVGDVVVIESRGNARMPIGIVTDRDIVMETMALQLDASLFTAGDIMNTPLVTVKENAGFVETLRLMRSHGIRRMPVVTESGSLYGIVTADDIVRALALELSLVTEVMSGQTAHERRLRK</sequence>
<dbReference type="PANTHER" id="PTHR43080">
    <property type="entry name" value="CBS DOMAIN-CONTAINING PROTEIN CBSX3, MITOCHONDRIAL"/>
    <property type="match status" value="1"/>
</dbReference>
<reference evidence="4 5" key="1">
    <citation type="submission" date="2017-05" db="EMBL/GenBank/DDBJ databases">
        <authorList>
            <person name="Varghese N."/>
            <person name="Submissions S."/>
        </authorList>
    </citation>
    <scope>NUCLEOTIDE SEQUENCE [LARGE SCALE GENOMIC DNA]</scope>
    <source>
        <strain evidence="4 5">DSM 26001</strain>
    </source>
</reference>
<dbReference type="InterPro" id="IPR000644">
    <property type="entry name" value="CBS_dom"/>
</dbReference>
<evidence type="ECO:0000259" key="3">
    <source>
        <dbReference type="PROSITE" id="PS51371"/>
    </source>
</evidence>
<dbReference type="SUPFAM" id="SSF54631">
    <property type="entry name" value="CBS-domain pair"/>
    <property type="match status" value="1"/>
</dbReference>
<dbReference type="PANTHER" id="PTHR43080:SF2">
    <property type="entry name" value="CBS DOMAIN-CONTAINING PROTEIN"/>
    <property type="match status" value="1"/>
</dbReference>
<comment type="caution">
    <text evidence="4">The sequence shown here is derived from an EMBL/GenBank/DDBJ whole genome shotgun (WGS) entry which is preliminary data.</text>
</comment>
<dbReference type="Proteomes" id="UP001158049">
    <property type="component" value="Unassembled WGS sequence"/>
</dbReference>
<dbReference type="CDD" id="cd17775">
    <property type="entry name" value="CBS_pair_bact_arch"/>
    <property type="match status" value="1"/>
</dbReference>
<gene>
    <name evidence="4" type="ORF">SAMN06295970_12778</name>
</gene>
<evidence type="ECO:0000313" key="4">
    <source>
        <dbReference type="EMBL" id="SMP77989.1"/>
    </source>
</evidence>
<dbReference type="InterPro" id="IPR051257">
    <property type="entry name" value="Diverse_CBS-Domain"/>
</dbReference>
<dbReference type="PROSITE" id="PS51371">
    <property type="entry name" value="CBS"/>
    <property type="match status" value="2"/>
</dbReference>
<name>A0ABY1QSS6_9BURK</name>
<evidence type="ECO:0000256" key="1">
    <source>
        <dbReference type="ARBA" id="ARBA00023122"/>
    </source>
</evidence>
<organism evidence="4 5">
    <name type="scientific">Noviherbaspirillum suwonense</name>
    <dbReference type="NCBI Taxonomy" id="1224511"/>
    <lineage>
        <taxon>Bacteria</taxon>
        <taxon>Pseudomonadati</taxon>
        <taxon>Pseudomonadota</taxon>
        <taxon>Betaproteobacteria</taxon>
        <taxon>Burkholderiales</taxon>
        <taxon>Oxalobacteraceae</taxon>
        <taxon>Noviherbaspirillum</taxon>
    </lineage>
</organism>
<dbReference type="Gene3D" id="3.10.580.10">
    <property type="entry name" value="CBS-domain"/>
    <property type="match status" value="1"/>
</dbReference>
<keyword evidence="5" id="KW-1185">Reference proteome</keyword>
<dbReference type="InterPro" id="IPR046342">
    <property type="entry name" value="CBS_dom_sf"/>
</dbReference>
<feature type="domain" description="CBS" evidence="3">
    <location>
        <begin position="3"/>
        <end position="67"/>
    </location>
</feature>
<dbReference type="Pfam" id="PF00571">
    <property type="entry name" value="CBS"/>
    <property type="match status" value="2"/>
</dbReference>
<protein>
    <submittedName>
        <fullName evidence="4">CBS domain-containing protein</fullName>
    </submittedName>
</protein>
<evidence type="ECO:0000256" key="2">
    <source>
        <dbReference type="PROSITE-ProRule" id="PRU00703"/>
    </source>
</evidence>
<accession>A0ABY1QSS6</accession>
<proteinExistence type="predicted"/>
<dbReference type="RefSeq" id="WP_283445019.1">
    <property type="nucleotide sequence ID" value="NZ_FXUL01000027.1"/>
</dbReference>